<dbReference type="InterPro" id="IPR024975">
    <property type="entry name" value="NOV_C"/>
</dbReference>
<dbReference type="AlphaFoldDB" id="A3FMN7"/>
<dbReference type="PDB" id="2VLA">
    <property type="method" value="X-ray"/>
    <property type="resolution" value="1.30 A"/>
    <property type="chains" value="A=1-285"/>
</dbReference>
<dbReference type="Gene3D" id="1.10.10.2090">
    <property type="match status" value="1"/>
</dbReference>
<dbReference type="Pfam" id="PF13020">
    <property type="entry name" value="NOV_C"/>
    <property type="match status" value="1"/>
</dbReference>
<keyword evidence="3" id="KW-0255">Endonuclease</keyword>
<evidence type="ECO:0007829" key="4">
    <source>
        <dbReference type="PDB" id="2VLA"/>
    </source>
</evidence>
<dbReference type="REBASE" id="6974">
    <property type="entry name" value="BpuJI"/>
</dbReference>
<dbReference type="InterPro" id="IPR021108">
    <property type="entry name" value="Restrct_endonuc_II_BpuJI_N"/>
</dbReference>
<evidence type="ECO:0007829" key="5">
    <source>
        <dbReference type="PDB" id="5HLT"/>
    </source>
</evidence>
<proteinExistence type="evidence at protein level"/>
<evidence type="ECO:0000259" key="1">
    <source>
        <dbReference type="Pfam" id="PF11564"/>
    </source>
</evidence>
<evidence type="ECO:0000313" key="3">
    <source>
        <dbReference type="EMBL" id="ABN54439.1"/>
    </source>
</evidence>
<keyword evidence="3" id="KW-0378">Hydrolase</keyword>
<dbReference type="PDB" id="5HLT">
    <property type="method" value="X-ray"/>
    <property type="resolution" value="2.67 A"/>
    <property type="chains" value="A/B=1-285"/>
</dbReference>
<evidence type="ECO:0007829" key="6">
    <source>
        <dbReference type="PDB" id="5HNF"/>
    </source>
</evidence>
<dbReference type="DrugBank" id="DB02580">
    <property type="generic name" value="Pentaglyme"/>
</dbReference>
<dbReference type="EMBL" id="EF409421">
    <property type="protein sequence ID" value="ABN54439.1"/>
    <property type="molecule type" value="Genomic_DNA"/>
</dbReference>
<dbReference type="PDBsum" id="5HLT"/>
<feature type="domain" description="Protein NO VEIN C-terminal" evidence="2">
    <location>
        <begin position="313"/>
        <end position="413"/>
    </location>
</feature>
<gene>
    <name evidence="3" type="primary">bpuJIR</name>
</gene>
<dbReference type="PDB" id="5HNF">
    <property type="method" value="X-ray"/>
    <property type="resolution" value="1.55 A"/>
    <property type="chains" value="A=1-285"/>
</dbReference>
<dbReference type="Gene3D" id="1.10.10.2080">
    <property type="match status" value="1"/>
</dbReference>
<organism evidence="3">
    <name type="scientific">Bacillus pumilus</name>
    <name type="common">Bacillus mesentericus</name>
    <dbReference type="NCBI Taxonomy" id="1408"/>
    <lineage>
        <taxon>Bacteria</taxon>
        <taxon>Bacillati</taxon>
        <taxon>Bacillota</taxon>
        <taxon>Bacilli</taxon>
        <taxon>Bacillales</taxon>
        <taxon>Bacillaceae</taxon>
        <taxon>Bacillus</taxon>
    </lineage>
</organism>
<reference evidence="4" key="2">
    <citation type="journal article" date="2008" name="J. Mol. Biol.">
        <title>The recognition domain of the BpuJI restriction endonuclease in complex with cognate DNA at 1.3-A resolution.</title>
        <authorList>
            <person name="Sukackaite R."/>
            <person name="Grazulis S."/>
            <person name="Bochtler M."/>
            <person name="Siksnys V."/>
        </authorList>
    </citation>
    <scope>X-RAY CRYSTALLOGRAPHY (1.30 ANGSTROMS) OF 1-285</scope>
</reference>
<dbReference type="SMR" id="A3FMN7"/>
<evidence type="ECO:0000259" key="2">
    <source>
        <dbReference type="Pfam" id="PF13020"/>
    </source>
</evidence>
<protein>
    <submittedName>
        <fullName evidence="3">Restriction endonuclease R.BpuJI</fullName>
    </submittedName>
</protein>
<dbReference type="PDBsum" id="5HNF"/>
<dbReference type="GO" id="GO:0004519">
    <property type="term" value="F:endonuclease activity"/>
    <property type="evidence" value="ECO:0007669"/>
    <property type="project" value="UniProtKB-KW"/>
</dbReference>
<dbReference type="Pfam" id="PF11564">
    <property type="entry name" value="BpuJI_N"/>
    <property type="match status" value="1"/>
</dbReference>
<feature type="domain" description="Restriction endonuclease type II BpuJI N-terminal" evidence="1">
    <location>
        <begin position="7"/>
        <end position="273"/>
    </location>
</feature>
<name>A3FMN7_BACPU</name>
<dbReference type="EvolutionaryTrace" id="A3FMN7"/>
<dbReference type="PDBsum" id="5HNH"/>
<dbReference type="PDB" id="5HNH">
    <property type="method" value="X-ray"/>
    <property type="resolution" value="1.88 A"/>
    <property type="chains" value="A=1-285"/>
</dbReference>
<keyword evidence="3" id="KW-0540">Nuclease</keyword>
<keyword evidence="4 5" id="KW-0002">3D-structure</keyword>
<accession>A3FMN7</accession>
<dbReference type="PDBsum" id="2VLA"/>
<sequence length="462" mass="53893">MNYNPEEQFRCTIIRGKAKNMLDNLLPAYANIIDDICPCDKASFVKDFNNRLIEILGEETTKKTLDNHRTEIAGKLFGMFYEDDEVIFPSGRTNKYIEDSDQPAFFKDICFKFQFPNGMDKLDKVIEKVGAKIQIRQFPYILQVLLTADNNNIQLSKDDIAYYVLNSLQVLQGKIKPIEVIEKIIEDRSNDITKKVRHPGKETSYSMQHIREQLNYLELANLIRIDGNLVKLNYREAENINYIAQFWGNKPEFNAYKYDFTSEDDKKSFFKDWQQYYSNVNSHKSFTTTVEALDVYPTKPTYTIDKNALGDEGENLVLEYEKERVKLFDPSLVRKVVHLGKTKGLGYDIQSVVAEDGDFAEFVKYIEVKSTKRVTVPNLDDPSWIDTINLTRNEWIAATQHKSSYYLYRVYFTPGLATMYVINDPFTKNKDDILRAKPVSYRLDFSNKAVDFMVTEEKEEYR</sequence>
<dbReference type="Gene3D" id="1.10.1740.180">
    <property type="match status" value="1"/>
</dbReference>
<reference evidence="3" key="1">
    <citation type="journal article" date="2007" name="Nucleic Acids Res.">
        <title>Restriction endonuclease BpuJI specific for the 5'-CCCGT sequence is related to the archaeal Holliday junction resolvase family.</title>
        <authorList>
            <person name="Sukackaite R."/>
            <person name="Lagunavicius A."/>
            <person name="Stankevicius K."/>
            <person name="Urbanke C."/>
            <person name="Venclovas C."/>
            <person name="Siksnys V."/>
        </authorList>
    </citation>
    <scope>NUCLEOTIDE SEQUENCE</scope>
    <source>
        <strain evidence="3">RFL1458</strain>
    </source>
</reference>
<reference evidence="5 6" key="3">
    <citation type="journal article" date="2016" name="Nucleic Acids Res.">
        <title>Structural insight into DNA-assembled oligochromophores: crystallographic analysis of pyrene- and phenanthrene-modified DNA in complex with BpuJI endonuclease.</title>
        <authorList>
            <person name="Probst M."/>
            <person name="Aeschimann W."/>
            <person name="Chau T.T."/>
            <person name="Langenegger S.M."/>
            <person name="Stocker A."/>
            <person name="Haner R."/>
        </authorList>
    </citation>
    <scope>X-RAY CRYSTALLOGRAPHY (1.55 ANGSTROMS) OF 1-285</scope>
</reference>